<evidence type="ECO:0000313" key="2">
    <source>
        <dbReference type="EMBL" id="KAJ1121313.1"/>
    </source>
</evidence>
<feature type="region of interest" description="Disordered" evidence="1">
    <location>
        <begin position="121"/>
        <end position="145"/>
    </location>
</feature>
<feature type="region of interest" description="Disordered" evidence="1">
    <location>
        <begin position="1"/>
        <end position="46"/>
    </location>
</feature>
<proteinExistence type="predicted"/>
<feature type="region of interest" description="Disordered" evidence="1">
    <location>
        <begin position="61"/>
        <end position="88"/>
    </location>
</feature>
<protein>
    <submittedName>
        <fullName evidence="2">Uncharacterized protein</fullName>
    </submittedName>
</protein>
<feature type="compositionally biased region" description="Basic and acidic residues" evidence="1">
    <location>
        <begin position="1"/>
        <end position="11"/>
    </location>
</feature>
<gene>
    <name evidence="2" type="ORF">NDU88_009426</name>
</gene>
<evidence type="ECO:0000256" key="1">
    <source>
        <dbReference type="SAM" id="MobiDB-lite"/>
    </source>
</evidence>
<dbReference type="AlphaFoldDB" id="A0AAV7NZ18"/>
<reference evidence="2" key="1">
    <citation type="journal article" date="2022" name="bioRxiv">
        <title>Sequencing and chromosome-scale assembly of the giantPleurodeles waltlgenome.</title>
        <authorList>
            <person name="Brown T."/>
            <person name="Elewa A."/>
            <person name="Iarovenko S."/>
            <person name="Subramanian E."/>
            <person name="Araus A.J."/>
            <person name="Petzold A."/>
            <person name="Susuki M."/>
            <person name="Suzuki K.-i.T."/>
            <person name="Hayashi T."/>
            <person name="Toyoda A."/>
            <person name="Oliveira C."/>
            <person name="Osipova E."/>
            <person name="Leigh N.D."/>
            <person name="Simon A."/>
            <person name="Yun M.H."/>
        </authorList>
    </citation>
    <scope>NUCLEOTIDE SEQUENCE</scope>
    <source>
        <strain evidence="2">20211129_DDA</strain>
        <tissue evidence="2">Liver</tissue>
    </source>
</reference>
<keyword evidence="3" id="KW-1185">Reference proteome</keyword>
<accession>A0AAV7NZ18</accession>
<evidence type="ECO:0000313" key="3">
    <source>
        <dbReference type="Proteomes" id="UP001066276"/>
    </source>
</evidence>
<name>A0AAV7NZ18_PLEWA</name>
<sequence length="145" mass="16008">MDCRGQKKGTEPPDSGGCGHTRRRGQSHRTVDVVDTPEEGNRATGQWRPWARALKRAWTAEARRRGQSHRTVKVVDTPQEGDRATGQWRPWARVLKRAWTAEARRRGKSDRTVAAVGTCPEASMDCRGQQKGTEPQDSGGGGHAP</sequence>
<dbReference type="Proteomes" id="UP001066276">
    <property type="component" value="Chromosome 8"/>
</dbReference>
<comment type="caution">
    <text evidence="2">The sequence shown here is derived from an EMBL/GenBank/DDBJ whole genome shotgun (WGS) entry which is preliminary data.</text>
</comment>
<organism evidence="2 3">
    <name type="scientific">Pleurodeles waltl</name>
    <name type="common">Iberian ribbed newt</name>
    <dbReference type="NCBI Taxonomy" id="8319"/>
    <lineage>
        <taxon>Eukaryota</taxon>
        <taxon>Metazoa</taxon>
        <taxon>Chordata</taxon>
        <taxon>Craniata</taxon>
        <taxon>Vertebrata</taxon>
        <taxon>Euteleostomi</taxon>
        <taxon>Amphibia</taxon>
        <taxon>Batrachia</taxon>
        <taxon>Caudata</taxon>
        <taxon>Salamandroidea</taxon>
        <taxon>Salamandridae</taxon>
        <taxon>Pleurodelinae</taxon>
        <taxon>Pleurodeles</taxon>
    </lineage>
</organism>
<dbReference type="EMBL" id="JANPWB010000012">
    <property type="protein sequence ID" value="KAJ1121313.1"/>
    <property type="molecule type" value="Genomic_DNA"/>
</dbReference>